<dbReference type="GeneID" id="93646314"/>
<dbReference type="InterPro" id="IPR046358">
    <property type="entry name" value="Flagellin_C"/>
</dbReference>
<dbReference type="RefSeq" id="WP_034653856.1">
    <property type="nucleotide sequence ID" value="NZ_BCVB01000007.1"/>
</dbReference>
<evidence type="ECO:0000256" key="1">
    <source>
        <dbReference type="ARBA" id="ARBA00005709"/>
    </source>
</evidence>
<proteinExistence type="inferred from homology"/>
<dbReference type="HOGENOM" id="CLU_011142_3_2_9"/>
<dbReference type="Proteomes" id="UP000031829">
    <property type="component" value="Chromosome"/>
</dbReference>
<dbReference type="Gene3D" id="3.30.70.2120">
    <property type="match status" value="1"/>
</dbReference>
<keyword evidence="3 4" id="KW-0975">Bacterial flagellum</keyword>
<evidence type="ECO:0000259" key="6">
    <source>
        <dbReference type="Pfam" id="PF00669"/>
    </source>
</evidence>
<keyword evidence="4" id="KW-0964">Secreted</keyword>
<evidence type="ECO:0000313" key="8">
    <source>
        <dbReference type="EMBL" id="AJI21535.1"/>
    </source>
</evidence>
<dbReference type="GO" id="GO:0009288">
    <property type="term" value="C:bacterial-type flagellum"/>
    <property type="evidence" value="ECO:0007669"/>
    <property type="project" value="UniProtKB-SubCell"/>
</dbReference>
<protein>
    <recommendedName>
        <fullName evidence="2 4">Flagellin</fullName>
    </recommendedName>
</protein>
<dbReference type="GO" id="GO:0005198">
    <property type="term" value="F:structural molecule activity"/>
    <property type="evidence" value="ECO:0007669"/>
    <property type="project" value="UniProtKB-UniRule"/>
</dbReference>
<evidence type="ECO:0000313" key="9">
    <source>
        <dbReference type="Proteomes" id="UP000031829"/>
    </source>
</evidence>
<feature type="compositionally biased region" description="Polar residues" evidence="5">
    <location>
        <begin position="460"/>
        <end position="478"/>
    </location>
</feature>
<comment type="similarity">
    <text evidence="1 4">Belongs to the bacterial flagellin family.</text>
</comment>
<evidence type="ECO:0000256" key="3">
    <source>
        <dbReference type="ARBA" id="ARBA00023143"/>
    </source>
</evidence>
<dbReference type="PRINTS" id="PR00207">
    <property type="entry name" value="FLAGELLIN"/>
</dbReference>
<feature type="domain" description="Flagellin N-terminal" evidence="6">
    <location>
        <begin position="3"/>
        <end position="138"/>
    </location>
</feature>
<evidence type="ECO:0000256" key="2">
    <source>
        <dbReference type="ARBA" id="ARBA00020110"/>
    </source>
</evidence>
<comment type="function">
    <text evidence="4">Flagellin is the subunit protein which polymerizes to form the filaments of bacterial flagella.</text>
</comment>
<dbReference type="EMBL" id="CP009920">
    <property type="protein sequence ID" value="AJI21535.1"/>
    <property type="molecule type" value="Genomic_DNA"/>
</dbReference>
<sequence>MRINHNIAALNTYRQFNNANAAQGKSMEKLSSGLRINSAADDAAGLAISEKMRGQIRGLDMASKNAQDGVSLIQTAEGALTETHDILQRMKELATQAANDTNTTDDRGEIQKEINQLTSEVNRIANTTEFNTKKVLDGGKSSAVTSGGTPAAATAPKLEGSDVSALLNSDISATSITLNGNAVSLTNVDGLDGSGTPVAMDDFVQALQSDIDAVYDGTSNGGETFKVAKTEDGKGFTIESSKSGSSASVNITANADSATLGLTKDATTNATATGADAPAGGATGSFTATLQIGANKGQAFQIDISDMSASALGISQASTASGGTPAAATAPKLEGSDVSALLNSDISATSITLNGNAVSLTNVDGLDGSGTPVAMDDFVQALQSDIDAVYDGTSNGGETFKVAKTEDGKGFTIESSKSGSSASVNITANADSATLGLTKDATTNATATGADAPAGGTTGSFTAQAGVSNGTDSSSTESGLDVSTHANATNAIEVLDKAIAKVSGERSKLGAYQNRLDHTINNLNTSSENLTAAESRIRDVDYVLAA</sequence>
<dbReference type="GO" id="GO:0005576">
    <property type="term" value="C:extracellular region"/>
    <property type="evidence" value="ECO:0007669"/>
    <property type="project" value="UniProtKB-SubCell"/>
</dbReference>
<gene>
    <name evidence="8" type="ORF">BG04_3376</name>
</gene>
<feature type="domain" description="Flagellin C-terminal" evidence="7">
    <location>
        <begin position="492"/>
        <end position="543"/>
    </location>
</feature>
<dbReference type="Pfam" id="PF00700">
    <property type="entry name" value="Flagellin_C"/>
    <property type="match status" value="1"/>
</dbReference>
<dbReference type="Gene3D" id="1.20.1330.10">
    <property type="entry name" value="f41 fragment of flagellin, N-terminal domain"/>
    <property type="match status" value="2"/>
</dbReference>
<comment type="subcellular location">
    <subcellularLocation>
        <location evidence="4">Secreted</location>
    </subcellularLocation>
    <subcellularLocation>
        <location evidence="4">Bacterial flagellum</location>
    </subcellularLocation>
</comment>
<dbReference type="KEGG" id="bmeg:BG04_3376"/>
<evidence type="ECO:0000259" key="7">
    <source>
        <dbReference type="Pfam" id="PF00700"/>
    </source>
</evidence>
<dbReference type="PANTHER" id="PTHR42792:SF2">
    <property type="entry name" value="FLAGELLIN"/>
    <property type="match status" value="1"/>
</dbReference>
<dbReference type="InterPro" id="IPR001492">
    <property type="entry name" value="Flagellin"/>
</dbReference>
<evidence type="ECO:0000256" key="5">
    <source>
        <dbReference type="SAM" id="MobiDB-lite"/>
    </source>
</evidence>
<dbReference type="SUPFAM" id="SSF64518">
    <property type="entry name" value="Phase 1 flagellin"/>
    <property type="match status" value="2"/>
</dbReference>
<reference evidence="8 9" key="1">
    <citation type="journal article" date="2015" name="Genome Announc.">
        <title>Complete genome sequences for 35 biothreat assay-relevant bacillus species.</title>
        <authorList>
            <person name="Johnson S.L."/>
            <person name="Daligault H.E."/>
            <person name="Davenport K.W."/>
            <person name="Jaissle J."/>
            <person name="Frey K.G."/>
            <person name="Ladner J.T."/>
            <person name="Broomall S.M."/>
            <person name="Bishop-Lilly K.A."/>
            <person name="Bruce D.C."/>
            <person name="Gibbons H.S."/>
            <person name="Coyne S.R."/>
            <person name="Lo C.C."/>
            <person name="Meincke L."/>
            <person name="Munk A.C."/>
            <person name="Koroleva G.I."/>
            <person name="Rosenzweig C.N."/>
            <person name="Palacios G.F."/>
            <person name="Redden C.L."/>
            <person name="Minogue T.D."/>
            <person name="Chain P.S."/>
        </authorList>
    </citation>
    <scope>NUCLEOTIDE SEQUENCE [LARGE SCALE GENOMIC DNA]</scope>
    <source>
        <strain evidence="9">ATCC 14581 / DSM 32 / JCM 2506 / NBRC 15308 / NCIMB 9376 / NCTC 10342 / NRRL B-14308 / VKM B-512</strain>
    </source>
</reference>
<evidence type="ECO:0000256" key="4">
    <source>
        <dbReference type="RuleBase" id="RU362073"/>
    </source>
</evidence>
<dbReference type="InterPro" id="IPR001029">
    <property type="entry name" value="Flagellin_N"/>
</dbReference>
<feature type="region of interest" description="Disordered" evidence="5">
    <location>
        <begin position="448"/>
        <end position="481"/>
    </location>
</feature>
<accession>A0A0B6A9C8</accession>
<dbReference type="Pfam" id="PF00669">
    <property type="entry name" value="Flagellin_N"/>
    <property type="match status" value="1"/>
</dbReference>
<dbReference type="PANTHER" id="PTHR42792">
    <property type="entry name" value="FLAGELLIN"/>
    <property type="match status" value="1"/>
</dbReference>
<dbReference type="AlphaFoldDB" id="A0A0B6A9C8"/>
<organism evidence="8 9">
    <name type="scientific">Priestia megaterium (strain ATCC 14581 / DSM 32 / CCUG 1817 / JCM 2506 / NBRC 15308 / NCIMB 9376 / NCTC 10342 / NRRL B-14308 / VKM B-512 / Ford 19)</name>
    <name type="common">Bacillus megaterium</name>
    <dbReference type="NCBI Taxonomy" id="1348623"/>
    <lineage>
        <taxon>Bacteria</taxon>
        <taxon>Bacillati</taxon>
        <taxon>Bacillota</taxon>
        <taxon>Bacilli</taxon>
        <taxon>Bacillales</taxon>
        <taxon>Bacillaceae</taxon>
        <taxon>Priestia</taxon>
    </lineage>
</organism>
<name>A0A0B6A9C8_PRIM2</name>